<dbReference type="OrthoDB" id="10495734at2759"/>
<protein>
    <recommendedName>
        <fullName evidence="4">DUF19 domain-containing protein</fullName>
    </recommendedName>
</protein>
<reference evidence="2 3" key="1">
    <citation type="submission" date="2018-04" db="EMBL/GenBank/DDBJ databases">
        <title>The genome of golden apple snail Pomacea canaliculata provides insight into stress tolerance and invasive adaptation.</title>
        <authorList>
            <person name="Liu C."/>
            <person name="Liu B."/>
            <person name="Ren Y."/>
            <person name="Zhang Y."/>
            <person name="Wang H."/>
            <person name="Li S."/>
            <person name="Jiang F."/>
            <person name="Yin L."/>
            <person name="Zhang G."/>
            <person name="Qian W."/>
            <person name="Fan W."/>
        </authorList>
    </citation>
    <scope>NUCLEOTIDE SEQUENCE [LARGE SCALE GENOMIC DNA]</scope>
    <source>
        <strain evidence="2">SZHN2017</strain>
        <tissue evidence="2">Muscle</tissue>
    </source>
</reference>
<feature type="compositionally biased region" description="Polar residues" evidence="1">
    <location>
        <begin position="130"/>
        <end position="151"/>
    </location>
</feature>
<evidence type="ECO:0008006" key="4">
    <source>
        <dbReference type="Google" id="ProtNLM"/>
    </source>
</evidence>
<accession>A0A2T7Q0A8</accession>
<evidence type="ECO:0000256" key="1">
    <source>
        <dbReference type="SAM" id="MobiDB-lite"/>
    </source>
</evidence>
<sequence length="586" mass="65074">MEQYKLEYLESRSHLTLVRNNTPDSEGITRNGGAMTSMSYVSRCACQRHLPAVMLTMTPMCGHAITHGTGLHTFACNINPARYSTLKLNDILTSPSFPAGGTMRTIFRYAAASTLLAGISLAFTVSSPNLTSTQPTTPGNSSEIELTTTSGVGPEGSSGSDEARLKAMRASCLLQANVSESMDFTCNRILLVHYSLMEFWTHHGSGEMCQREADYKAAMECVLEASKSCLPPENALHFPDIETARAGLQYICGVHQQFDVDKSCARKHFPEVFDCVRRDTLLVVGGSYLQIPIQPHLICRTYDIADLCCWEKLQVCGSTTAAAYTRVMSLYLRPPSCRSRAAMSAPVPAVSFAASQVTDERVNPRNRPVIRDRQCHSLEGLSHPSGPRPTAGFLDSFRALESGKMFLFIITLSLAGTQLILSEDPTCTDEHIPSCMKSYLSNFTDHPAELNDYKQLTDLTILWNNLHTICSHSDAVQQYYHCVFTELSACFRKDNDSRQDELPDASRISQAFKDLCDSHTDINQTCFDNTITGAQSCYVTTRKDTQESVDCKSFELLLKCFEEQRDCEGYQSLPHLDNLRIKTKYG</sequence>
<evidence type="ECO:0000313" key="3">
    <source>
        <dbReference type="Proteomes" id="UP000245119"/>
    </source>
</evidence>
<comment type="caution">
    <text evidence="2">The sequence shown here is derived from an EMBL/GenBank/DDBJ whole genome shotgun (WGS) entry which is preliminary data.</text>
</comment>
<evidence type="ECO:0000313" key="2">
    <source>
        <dbReference type="EMBL" id="PVD39080.1"/>
    </source>
</evidence>
<gene>
    <name evidence="2" type="ORF">C0Q70_01708</name>
</gene>
<dbReference type="Proteomes" id="UP000245119">
    <property type="component" value="Linkage Group LG1"/>
</dbReference>
<keyword evidence="3" id="KW-1185">Reference proteome</keyword>
<proteinExistence type="predicted"/>
<feature type="region of interest" description="Disordered" evidence="1">
    <location>
        <begin position="130"/>
        <end position="160"/>
    </location>
</feature>
<name>A0A2T7Q0A8_POMCA</name>
<dbReference type="EMBL" id="PZQS01000001">
    <property type="protein sequence ID" value="PVD39080.1"/>
    <property type="molecule type" value="Genomic_DNA"/>
</dbReference>
<dbReference type="AlphaFoldDB" id="A0A2T7Q0A8"/>
<organism evidence="2 3">
    <name type="scientific">Pomacea canaliculata</name>
    <name type="common">Golden apple snail</name>
    <dbReference type="NCBI Taxonomy" id="400727"/>
    <lineage>
        <taxon>Eukaryota</taxon>
        <taxon>Metazoa</taxon>
        <taxon>Spiralia</taxon>
        <taxon>Lophotrochozoa</taxon>
        <taxon>Mollusca</taxon>
        <taxon>Gastropoda</taxon>
        <taxon>Caenogastropoda</taxon>
        <taxon>Architaenioglossa</taxon>
        <taxon>Ampullarioidea</taxon>
        <taxon>Ampullariidae</taxon>
        <taxon>Pomacea</taxon>
    </lineage>
</organism>